<name>A0A4R9LWG4_9LEPT</name>
<feature type="transmembrane region" description="Helical" evidence="1">
    <location>
        <begin position="278"/>
        <end position="295"/>
    </location>
</feature>
<evidence type="ECO:0000259" key="2">
    <source>
        <dbReference type="Pfam" id="PF06580"/>
    </source>
</evidence>
<feature type="transmembrane region" description="Helical" evidence="1">
    <location>
        <begin position="315"/>
        <end position="335"/>
    </location>
</feature>
<dbReference type="PANTHER" id="PTHR34220">
    <property type="entry name" value="SENSOR HISTIDINE KINASE YPDA"/>
    <property type="match status" value="1"/>
</dbReference>
<feature type="transmembrane region" description="Helical" evidence="1">
    <location>
        <begin position="347"/>
        <end position="368"/>
    </location>
</feature>
<evidence type="ECO:0000256" key="1">
    <source>
        <dbReference type="SAM" id="Phobius"/>
    </source>
</evidence>
<feature type="transmembrane region" description="Helical" evidence="1">
    <location>
        <begin position="407"/>
        <end position="427"/>
    </location>
</feature>
<gene>
    <name evidence="3" type="ORF">EHS15_17310</name>
</gene>
<dbReference type="OrthoDB" id="9809348at2"/>
<dbReference type="PANTHER" id="PTHR34220:SF7">
    <property type="entry name" value="SENSOR HISTIDINE KINASE YPDA"/>
    <property type="match status" value="1"/>
</dbReference>
<feature type="transmembrane region" description="Helical" evidence="1">
    <location>
        <begin position="374"/>
        <end position="395"/>
    </location>
</feature>
<keyword evidence="4" id="KW-1185">Reference proteome</keyword>
<evidence type="ECO:0000313" key="3">
    <source>
        <dbReference type="EMBL" id="TGN17297.1"/>
    </source>
</evidence>
<dbReference type="GO" id="GO:0000155">
    <property type="term" value="F:phosphorelay sensor kinase activity"/>
    <property type="evidence" value="ECO:0007669"/>
    <property type="project" value="InterPro"/>
</dbReference>
<dbReference type="InterPro" id="IPR036890">
    <property type="entry name" value="HATPase_C_sf"/>
</dbReference>
<dbReference type="Proteomes" id="UP000298058">
    <property type="component" value="Unassembled WGS sequence"/>
</dbReference>
<proteinExistence type="predicted"/>
<feature type="transmembrane region" description="Helical" evidence="1">
    <location>
        <begin position="16"/>
        <end position="35"/>
    </location>
</feature>
<protein>
    <submittedName>
        <fullName evidence="3">Histidine kinase</fullName>
    </submittedName>
</protein>
<sequence length="646" mass="75114">MIDKLYQWLDAQIGKPFLSIALFAFTLTTVFYLVFNPTNERNMSKSERQKSETSRKFSFISPESSYLLGDLPKNSEGKYEFDTFENLPWIVDTNIWMNTEELTNLAISRFVWMRVKAVNIEDIENPYTLLEHAGAYFQVYTDKGDLLFQFGDEFENDAVVIPSLLDTQFNWVSLDQKPDQYYYLRILHREGFLFGINSIENRIASQSTIYNKFANNNLIPLFLYSFFLMIGIICALVYFIGYKKRYFVLLDFSIFAFLFGLLGFSTNDYFRFLSTDRYSLFFISMIASNFVYIPMHSGLRRLFGPGKWYILDVLIYLNLIIGTASTVLCLNLDVSPEVHSFFIQIRYFLVLFSILNILGPIVVTFLSWRKGKAMALPHFIGFSATLILVVIEIYLAIRDQSGFTRVAYWGVLFGVFGQGLALEKMMFSNAQKLQESQANLFKTEKSLKEVQLKTLQTKMSPHYLFNSLNTIHALHKIKPELIGDAILRLANNYRFFSDKTDRDLIPFEEEWEFIDDYLHLQKLRFYDTVTIEFKKTGDFKNTFIPPLVIQPIIENSFKHGFRNSSQGNWFIFINAKQDKDGNLQLTVFDTGAGISEEVLNDEEKLWSRSLGNIKERLDHSFPGNKFEISRNYPAGTRVYLEIPKST</sequence>
<dbReference type="RefSeq" id="WP_135761851.1">
    <property type="nucleotide sequence ID" value="NZ_RQHW01000078.1"/>
</dbReference>
<feature type="transmembrane region" description="Helical" evidence="1">
    <location>
        <begin position="221"/>
        <end position="240"/>
    </location>
</feature>
<keyword evidence="1" id="KW-0812">Transmembrane</keyword>
<keyword evidence="1" id="KW-1133">Transmembrane helix</keyword>
<dbReference type="EMBL" id="RQHW01000078">
    <property type="protein sequence ID" value="TGN17297.1"/>
    <property type="molecule type" value="Genomic_DNA"/>
</dbReference>
<dbReference type="InterPro" id="IPR050640">
    <property type="entry name" value="Bact_2-comp_sensor_kinase"/>
</dbReference>
<dbReference type="GO" id="GO:0016020">
    <property type="term" value="C:membrane"/>
    <property type="evidence" value="ECO:0007669"/>
    <property type="project" value="InterPro"/>
</dbReference>
<keyword evidence="1" id="KW-0472">Membrane</keyword>
<comment type="caution">
    <text evidence="3">The sequence shown here is derived from an EMBL/GenBank/DDBJ whole genome shotgun (WGS) entry which is preliminary data.</text>
</comment>
<dbReference type="Gene3D" id="3.30.565.10">
    <property type="entry name" value="Histidine kinase-like ATPase, C-terminal domain"/>
    <property type="match status" value="1"/>
</dbReference>
<keyword evidence="3" id="KW-0808">Transferase</keyword>
<accession>A0A4R9LWG4</accession>
<dbReference type="InterPro" id="IPR010559">
    <property type="entry name" value="Sig_transdc_His_kin_internal"/>
</dbReference>
<organism evidence="3 4">
    <name type="scientific">Leptospira idonii</name>
    <dbReference type="NCBI Taxonomy" id="1193500"/>
    <lineage>
        <taxon>Bacteria</taxon>
        <taxon>Pseudomonadati</taxon>
        <taxon>Spirochaetota</taxon>
        <taxon>Spirochaetia</taxon>
        <taxon>Leptospirales</taxon>
        <taxon>Leptospiraceae</taxon>
        <taxon>Leptospira</taxon>
    </lineage>
</organism>
<dbReference type="Pfam" id="PF06580">
    <property type="entry name" value="His_kinase"/>
    <property type="match status" value="1"/>
</dbReference>
<keyword evidence="3" id="KW-0418">Kinase</keyword>
<evidence type="ECO:0000313" key="4">
    <source>
        <dbReference type="Proteomes" id="UP000298058"/>
    </source>
</evidence>
<reference evidence="3" key="1">
    <citation type="journal article" date="2019" name="PLoS Negl. Trop. Dis.">
        <title>Revisiting the worldwide diversity of Leptospira species in the environment.</title>
        <authorList>
            <person name="Vincent A.T."/>
            <person name="Schiettekatte O."/>
            <person name="Bourhy P."/>
            <person name="Veyrier F.J."/>
            <person name="Picardeau M."/>
        </authorList>
    </citation>
    <scope>NUCLEOTIDE SEQUENCE [LARGE SCALE GENOMIC DNA]</scope>
    <source>
        <strain evidence="3">201300427</strain>
    </source>
</reference>
<feature type="domain" description="Signal transduction histidine kinase internal region" evidence="2">
    <location>
        <begin position="451"/>
        <end position="527"/>
    </location>
</feature>
<dbReference type="AlphaFoldDB" id="A0A4R9LWG4"/>
<feature type="transmembrane region" description="Helical" evidence="1">
    <location>
        <begin position="246"/>
        <end position="266"/>
    </location>
</feature>
<dbReference type="SUPFAM" id="SSF55874">
    <property type="entry name" value="ATPase domain of HSP90 chaperone/DNA topoisomerase II/histidine kinase"/>
    <property type="match status" value="1"/>
</dbReference>